<feature type="compositionally biased region" description="Low complexity" evidence="1">
    <location>
        <begin position="50"/>
        <end position="68"/>
    </location>
</feature>
<feature type="signal peptide" evidence="2">
    <location>
        <begin position="1"/>
        <end position="23"/>
    </location>
</feature>
<dbReference type="Proteomes" id="UP000036959">
    <property type="component" value="Unassembled WGS sequence"/>
</dbReference>
<evidence type="ECO:0000256" key="2">
    <source>
        <dbReference type="SAM" id="SignalP"/>
    </source>
</evidence>
<dbReference type="Pfam" id="PF12293">
    <property type="entry name" value="T4BSS_DotH_IcmK"/>
    <property type="match status" value="1"/>
</dbReference>
<keyword evidence="2" id="KW-0732">Signal</keyword>
<proteinExistence type="predicted"/>
<accession>A0A0L0MI05</accession>
<sequence length="351" mass="36267">MTSALTKSMCLLALVGAAQLASAQMTQANGAGAAGQSPYGSGAAGQNPNNSGAAGQSPAGQSSYAAGAAGATPNAAGTVYSDPNAPRPLPPLVDQATVNYDTAVNTMSPLTGDQIKALRKRIDQAKRAAATSARTPSKPVSSSITVDLSPGAPPPIVRVSNLGATVNFIDSTGAPWDIVEVNNMAKGRFEVLKPVPSIPSITITADGDYVEGDVAVFLKDLPFPVVVKMIAGQKETDYRLDVRIPRRGPNAIAPVHGTAAIDLPRDYMQSLLDGVDTPGAKPIRIENASSDMKAWAIGDRIVLRTSLSLNNPAYYGILTAADGTHVYEIPQTPVVTVSANGATRNIILDLE</sequence>
<comment type="caution">
    <text evidence="3">The sequence shown here is derived from an EMBL/GenBank/DDBJ whole genome shotgun (WGS) entry which is preliminary data.</text>
</comment>
<dbReference type="EMBL" id="LFJJ01000002">
    <property type="protein sequence ID" value="KND62322.1"/>
    <property type="molecule type" value="Genomic_DNA"/>
</dbReference>
<gene>
    <name evidence="3" type="ORF">BVER_01789</name>
</gene>
<dbReference type="RefSeq" id="WP_083451997.1">
    <property type="nucleotide sequence ID" value="NZ_LFJJ01000002.1"/>
</dbReference>
<organism evidence="3 4">
    <name type="scientific">Candidatus Burkholderia verschuerenii</name>
    <dbReference type="NCBI Taxonomy" id="242163"/>
    <lineage>
        <taxon>Bacteria</taxon>
        <taxon>Pseudomonadati</taxon>
        <taxon>Pseudomonadota</taxon>
        <taxon>Betaproteobacteria</taxon>
        <taxon>Burkholderiales</taxon>
        <taxon>Burkholderiaceae</taxon>
        <taxon>Burkholderia</taxon>
    </lineage>
</organism>
<protein>
    <submittedName>
        <fullName evidence="3">IcmK (DotH) protein</fullName>
    </submittedName>
</protein>
<feature type="region of interest" description="Disordered" evidence="1">
    <location>
        <begin position="128"/>
        <end position="147"/>
    </location>
</feature>
<dbReference type="OrthoDB" id="8682498at2"/>
<evidence type="ECO:0000313" key="3">
    <source>
        <dbReference type="EMBL" id="KND62322.1"/>
    </source>
</evidence>
<dbReference type="InterPro" id="IPR022073">
    <property type="entry name" value="T4BSS_DotH_IcmK"/>
</dbReference>
<keyword evidence="4" id="KW-1185">Reference proteome</keyword>
<feature type="chain" id="PRO_5005544480" evidence="2">
    <location>
        <begin position="24"/>
        <end position="351"/>
    </location>
</feature>
<dbReference type="AlphaFoldDB" id="A0A0L0MI05"/>
<dbReference type="PATRIC" id="fig|242163.4.peg.2594"/>
<evidence type="ECO:0000256" key="1">
    <source>
        <dbReference type="SAM" id="MobiDB-lite"/>
    </source>
</evidence>
<feature type="region of interest" description="Disordered" evidence="1">
    <location>
        <begin position="30"/>
        <end position="68"/>
    </location>
</feature>
<feature type="compositionally biased region" description="Polar residues" evidence="1">
    <location>
        <begin position="132"/>
        <end position="146"/>
    </location>
</feature>
<reference evidence="4" key="1">
    <citation type="submission" date="2015-06" db="EMBL/GenBank/DDBJ databases">
        <title>Comparative genomics of Burkholderia leaf nodule symbionts.</title>
        <authorList>
            <person name="Carlier A."/>
            <person name="Eberl L."/>
            <person name="Pinto-Carbo M."/>
        </authorList>
    </citation>
    <scope>NUCLEOTIDE SEQUENCE [LARGE SCALE GENOMIC DNA]</scope>
    <source>
        <strain evidence="4">UZHbot4</strain>
    </source>
</reference>
<evidence type="ECO:0000313" key="4">
    <source>
        <dbReference type="Proteomes" id="UP000036959"/>
    </source>
</evidence>
<name>A0A0L0MI05_9BURK</name>